<reference evidence="2 3" key="1">
    <citation type="submission" date="2018-09" db="EMBL/GenBank/DDBJ databases">
        <title>Complete genome sequence of Euzebya sp. DY32-46 isolated from seawater of Pacific Ocean.</title>
        <authorList>
            <person name="Xu L."/>
            <person name="Wu Y.-H."/>
            <person name="Xu X.-W."/>
        </authorList>
    </citation>
    <scope>NUCLEOTIDE SEQUENCE [LARGE SCALE GENOMIC DNA]</scope>
    <source>
        <strain evidence="2 3">DY32-46</strain>
    </source>
</reference>
<dbReference type="KEGG" id="euz:DVS28_a4573"/>
<protein>
    <submittedName>
        <fullName evidence="2">Gamma-glutamyltranspeptidase</fullName>
    </submittedName>
</protein>
<keyword evidence="3" id="KW-1185">Reference proteome</keyword>
<accession>A0A346Y437</accession>
<gene>
    <name evidence="2" type="ORF">DVS28_a4573</name>
</gene>
<name>A0A346Y437_9ACTN</name>
<feature type="region of interest" description="Disordered" evidence="1">
    <location>
        <begin position="468"/>
        <end position="546"/>
    </location>
</feature>
<dbReference type="EMBL" id="CP031165">
    <property type="protein sequence ID" value="AXV09234.1"/>
    <property type="molecule type" value="Genomic_DNA"/>
</dbReference>
<evidence type="ECO:0000256" key="1">
    <source>
        <dbReference type="SAM" id="MobiDB-lite"/>
    </source>
</evidence>
<sequence>MVLTQPFTNLAALALDNDDDFGTSRVSRLFPGPVLVHADLHNHSHLSDGDGDAATFYPLIRDAGVDVAALTDHATLQWGPAGTPGADVCQAFGPLAGDCKSVAGLTNDDWAYTAQLAAEFTDEANGFLGVRGFEWSSPVLGHVNVWFTDHWIDPLHTVGLIAPAAAESYIDPDQLTGPLPGPLATVLETIVQTTADIGDTASMAPFQQWLAQPQDTPLIGGGQNGVAGFNHPGREPGRFGGFTHEPSLQDTIVSMEILNKRDDYLFEGVGDGRPSPIIDCLRAGWTPGLMGASDEHGTDWGSPLGKGRGGLWINGGVVNRAAVQEALLSRRFYAARVKGLRMDTSLNGVRMGETLGHPDVGPVRVQLDLDRGPASWGREVRIQVLATPADPDQLVPDLLHVEVAPIPRPDQPVIEFVVDRVDPSVVKWLVLRISGPNDLNGESLGINETDGEAGTAFAGGDVSWAYSSPVHLDPTLEPPAEDRAPLTRQPDPDPNPTGPPTTGGGGGGQPDPQPSPTPTPTPTPGPDEPGGVPATVRRRGGDTRVDTAAEVSRFTFTADSDVPVFVAGADALADALSAGPAATALGPGPLLLVTDEVPDATAAELRRLATTRIVLLGGTAAVSSEVEEALGAFADVERIGGPTRFATSALISEAAFDTDTAEVWVANGERFGDTLAGGAAAARAGAPLLLVTADTVPAEVDAELRRLAPDRIVLLGGSSVVGSGVEATLSDVAPVTRLAGPTRVHTAAMIAEHAFPDADHVMVVSGEAIPDALSATPAAFMRMAPVLLVDVDDIPDETDAQLRRLGAQRITVVGGTAAVSDAVLERLRTYDVS</sequence>
<feature type="compositionally biased region" description="Pro residues" evidence="1">
    <location>
        <begin position="511"/>
        <end position="527"/>
    </location>
</feature>
<dbReference type="SUPFAM" id="SSF89550">
    <property type="entry name" value="PHP domain-like"/>
    <property type="match status" value="1"/>
</dbReference>
<dbReference type="Proteomes" id="UP000264006">
    <property type="component" value="Chromosome"/>
</dbReference>
<dbReference type="PANTHER" id="PTHR30032:SF4">
    <property type="entry name" value="AMIDASE ENHANCER"/>
    <property type="match status" value="1"/>
</dbReference>
<dbReference type="AlphaFoldDB" id="A0A346Y437"/>
<dbReference type="GO" id="GO:0030288">
    <property type="term" value="C:outer membrane-bounded periplasmic space"/>
    <property type="evidence" value="ECO:0007669"/>
    <property type="project" value="TreeGrafter"/>
</dbReference>
<evidence type="ECO:0000313" key="3">
    <source>
        <dbReference type="Proteomes" id="UP000264006"/>
    </source>
</evidence>
<organism evidence="2 3">
    <name type="scientific">Euzebya pacifica</name>
    <dbReference type="NCBI Taxonomy" id="1608957"/>
    <lineage>
        <taxon>Bacteria</taxon>
        <taxon>Bacillati</taxon>
        <taxon>Actinomycetota</taxon>
        <taxon>Nitriliruptoria</taxon>
        <taxon>Euzebyales</taxon>
    </lineage>
</organism>
<proteinExistence type="predicted"/>
<evidence type="ECO:0000313" key="2">
    <source>
        <dbReference type="EMBL" id="AXV09234.1"/>
    </source>
</evidence>
<dbReference type="PANTHER" id="PTHR30032">
    <property type="entry name" value="N-ACETYLMURAMOYL-L-ALANINE AMIDASE-RELATED"/>
    <property type="match status" value="1"/>
</dbReference>
<dbReference type="Pfam" id="PF04122">
    <property type="entry name" value="CW_binding_2"/>
    <property type="match status" value="3"/>
</dbReference>
<dbReference type="InterPro" id="IPR016195">
    <property type="entry name" value="Pol/histidinol_Pase-like"/>
</dbReference>
<dbReference type="InterPro" id="IPR007253">
    <property type="entry name" value="Cell_wall-bd_2"/>
</dbReference>
<dbReference type="Gene3D" id="3.20.20.140">
    <property type="entry name" value="Metal-dependent hydrolases"/>
    <property type="match status" value="1"/>
</dbReference>
<dbReference type="InterPro" id="IPR051922">
    <property type="entry name" value="Bact_Sporulation_Assoc"/>
</dbReference>